<dbReference type="AlphaFoldDB" id="A0A379DWR5"/>
<dbReference type="EMBL" id="UGTL01000001">
    <property type="protein sequence ID" value="SUB84938.1"/>
    <property type="molecule type" value="Genomic_DNA"/>
</dbReference>
<protein>
    <recommendedName>
        <fullName evidence="4">Carboxypeptidase-like regulatory domain-containing protein</fullName>
    </recommendedName>
</protein>
<evidence type="ECO:0000256" key="1">
    <source>
        <dbReference type="SAM" id="SignalP"/>
    </source>
</evidence>
<organism evidence="2 3">
    <name type="scientific">Prevotella disiens</name>
    <dbReference type="NCBI Taxonomy" id="28130"/>
    <lineage>
        <taxon>Bacteria</taxon>
        <taxon>Pseudomonadati</taxon>
        <taxon>Bacteroidota</taxon>
        <taxon>Bacteroidia</taxon>
        <taxon>Bacteroidales</taxon>
        <taxon>Prevotellaceae</taxon>
        <taxon>Prevotella</taxon>
    </lineage>
</organism>
<evidence type="ECO:0000313" key="2">
    <source>
        <dbReference type="EMBL" id="SUB84938.1"/>
    </source>
</evidence>
<dbReference type="RefSeq" id="WP_021670230.1">
    <property type="nucleotide sequence ID" value="NZ_UGTL01000001.1"/>
</dbReference>
<keyword evidence="1" id="KW-0732">Signal</keyword>
<dbReference type="Proteomes" id="UP000254072">
    <property type="component" value="Unassembled WGS sequence"/>
</dbReference>
<accession>A0A379DWR5</accession>
<reference evidence="2 3" key="1">
    <citation type="submission" date="2018-06" db="EMBL/GenBank/DDBJ databases">
        <authorList>
            <consortium name="Pathogen Informatics"/>
            <person name="Doyle S."/>
        </authorList>
    </citation>
    <scope>NUCLEOTIDE SEQUENCE [LARGE SCALE GENOMIC DNA]</scope>
    <source>
        <strain evidence="2 3">NCTC11157</strain>
    </source>
</reference>
<evidence type="ECO:0000313" key="3">
    <source>
        <dbReference type="Proteomes" id="UP000254072"/>
    </source>
</evidence>
<dbReference type="GeneID" id="91081897"/>
<name>A0A379DWR5_9BACT</name>
<feature type="signal peptide" evidence="1">
    <location>
        <begin position="1"/>
        <end position="30"/>
    </location>
</feature>
<proteinExistence type="predicted"/>
<sequence>MKDLKTNKIVKNRRFFALFLIFLCCVSIHAQYKVVGEDDGAAVAYATIHAENGTPLGLTNEKGIVPQTIKEANGTITIRQIGYQTTTIDLKNVTDGIIKMRPAVHNMNEIVVSSQGKEYIRIRGYYRNFMEENGKLCYFQQGVEDCYFKLNGKLSKSTRLQSSIHYSPDIKLKDNGKLPNVGKLFSSLSISTNGRPKINIYNTSELLARTDSMLTDSISHTRKARFHIDGQNKTISMSIDTKDFYGNKSFNLSLLGKLIGLKQFHIEGYKKNQIYKRVEGKGFYTVRDLLSESEHLQLLVKEKKDIKSRNITWFGEKYIIDYELLSKDEMKEKYKNTATSLKLKTPDDIPTLPTAYVEALKTMKVYEDK</sequence>
<dbReference type="OrthoDB" id="9764669at2"/>
<evidence type="ECO:0008006" key="4">
    <source>
        <dbReference type="Google" id="ProtNLM"/>
    </source>
</evidence>
<gene>
    <name evidence="2" type="ORF">NCTC11157_00657</name>
</gene>
<feature type="chain" id="PRO_5016590546" description="Carboxypeptidase-like regulatory domain-containing protein" evidence="1">
    <location>
        <begin position="31"/>
        <end position="369"/>
    </location>
</feature>